<evidence type="ECO:0000256" key="2">
    <source>
        <dbReference type="ARBA" id="ARBA00006577"/>
    </source>
</evidence>
<feature type="signal peptide" evidence="7">
    <location>
        <begin position="1"/>
        <end position="19"/>
    </location>
</feature>
<dbReference type="EC" id="5.2.1.8" evidence="6"/>
<dbReference type="Pfam" id="PF00254">
    <property type="entry name" value="FKBP_C"/>
    <property type="match status" value="1"/>
</dbReference>
<dbReference type="InterPro" id="IPR001179">
    <property type="entry name" value="PPIase_FKBP_dom"/>
</dbReference>
<dbReference type="RefSeq" id="WP_091916760.1">
    <property type="nucleotide sequence ID" value="NZ_FOIQ01000006.1"/>
</dbReference>
<dbReference type="InterPro" id="IPR036944">
    <property type="entry name" value="PPIase_FKBP_N_sf"/>
</dbReference>
<evidence type="ECO:0000256" key="6">
    <source>
        <dbReference type="RuleBase" id="RU003915"/>
    </source>
</evidence>
<accession>A0A1I0Q945</accession>
<proteinExistence type="inferred from homology"/>
<dbReference type="PROSITE" id="PS50059">
    <property type="entry name" value="FKBP_PPIASE"/>
    <property type="match status" value="1"/>
</dbReference>
<keyword evidence="3 5" id="KW-0697">Rotamase</keyword>
<comment type="similarity">
    <text evidence="2 6">Belongs to the FKBP-type PPIase family.</text>
</comment>
<name>A0A1I0Q945_9BACT</name>
<dbReference type="Gene3D" id="3.10.50.40">
    <property type="match status" value="1"/>
</dbReference>
<feature type="domain" description="PPIase FKBP-type" evidence="8">
    <location>
        <begin position="204"/>
        <end position="289"/>
    </location>
</feature>
<dbReference type="EMBL" id="FOIQ01000006">
    <property type="protein sequence ID" value="SEW23528.1"/>
    <property type="molecule type" value="Genomic_DNA"/>
</dbReference>
<organism evidence="9 10">
    <name type="scientific">Prevotella aff. ruminicola Tc2-24</name>
    <dbReference type="NCBI Taxonomy" id="81582"/>
    <lineage>
        <taxon>Bacteria</taxon>
        <taxon>Pseudomonadati</taxon>
        <taxon>Bacteroidota</taxon>
        <taxon>Bacteroidia</taxon>
        <taxon>Bacteroidales</taxon>
        <taxon>Prevotellaceae</taxon>
        <taxon>Prevotella</taxon>
    </lineage>
</organism>
<feature type="chain" id="PRO_5011503629" description="Peptidyl-prolyl cis-trans isomerase" evidence="7">
    <location>
        <begin position="20"/>
        <end position="292"/>
    </location>
</feature>
<reference evidence="9 10" key="1">
    <citation type="submission" date="2016-10" db="EMBL/GenBank/DDBJ databases">
        <authorList>
            <person name="de Groot N.N."/>
        </authorList>
    </citation>
    <scope>NUCLEOTIDE SEQUENCE [LARGE SCALE GENOMIC DNA]</scope>
    <source>
        <strain evidence="9 10">TC2-24</strain>
    </source>
</reference>
<evidence type="ECO:0000256" key="4">
    <source>
        <dbReference type="ARBA" id="ARBA00023235"/>
    </source>
</evidence>
<dbReference type="GO" id="GO:0003755">
    <property type="term" value="F:peptidyl-prolyl cis-trans isomerase activity"/>
    <property type="evidence" value="ECO:0007669"/>
    <property type="project" value="UniProtKB-UniRule"/>
</dbReference>
<keyword evidence="10" id="KW-1185">Reference proteome</keyword>
<dbReference type="PANTHER" id="PTHR43811">
    <property type="entry name" value="FKBP-TYPE PEPTIDYL-PROLYL CIS-TRANS ISOMERASE FKPA"/>
    <property type="match status" value="1"/>
</dbReference>
<protein>
    <recommendedName>
        <fullName evidence="6">Peptidyl-prolyl cis-trans isomerase</fullName>
        <ecNumber evidence="6">5.2.1.8</ecNumber>
    </recommendedName>
</protein>
<evidence type="ECO:0000313" key="9">
    <source>
        <dbReference type="EMBL" id="SEW23528.1"/>
    </source>
</evidence>
<evidence type="ECO:0000256" key="7">
    <source>
        <dbReference type="SAM" id="SignalP"/>
    </source>
</evidence>
<dbReference type="GO" id="GO:0006457">
    <property type="term" value="P:protein folding"/>
    <property type="evidence" value="ECO:0007669"/>
    <property type="project" value="InterPro"/>
</dbReference>
<evidence type="ECO:0000256" key="5">
    <source>
        <dbReference type="PROSITE-ProRule" id="PRU00277"/>
    </source>
</evidence>
<evidence type="ECO:0000256" key="1">
    <source>
        <dbReference type="ARBA" id="ARBA00000971"/>
    </source>
</evidence>
<dbReference type="AlphaFoldDB" id="A0A1I0Q945"/>
<sequence>MKKLMYVAAMAIVAAGFTACGNSAPKASLKSDVDTLSYAIGMAQTQGLKEYLVGSLDVDTAYMSEFIKGLNEGVNAGDNKKKAAYYAGIQIGQQISNRMMKGINHEIFGEDSTKTISMKNFMAGFISGTTGKKGLMTVEEAQEVAQRKMKEVKAKELEKTYGPNKEAGEKFLAANAKKDGVKTLPSGVQYKVIKEGTGAIPSDTSLVKVNYEGRLINDSIFDSSYKRGEPTTFRANQVIKGWTEALVHMPAGSVWEVYIPQELAYGEREMNIIKPFSALIFKMELIEVDSKK</sequence>
<gene>
    <name evidence="9" type="ORF">SAMN04487850_2265</name>
</gene>
<dbReference type="Gene3D" id="1.10.287.460">
    <property type="entry name" value="Peptidyl-prolyl cis-trans isomerase, FKBP-type, N-terminal domain"/>
    <property type="match status" value="1"/>
</dbReference>
<dbReference type="Proteomes" id="UP000199373">
    <property type="component" value="Unassembled WGS sequence"/>
</dbReference>
<dbReference type="InterPro" id="IPR000774">
    <property type="entry name" value="PPIase_FKBP_N"/>
</dbReference>
<dbReference type="PANTHER" id="PTHR43811:SF19">
    <property type="entry name" value="39 KDA FK506-BINDING NUCLEAR PROTEIN"/>
    <property type="match status" value="1"/>
</dbReference>
<keyword evidence="4 5" id="KW-0413">Isomerase</keyword>
<comment type="catalytic activity">
    <reaction evidence="1 5 6">
        <text>[protein]-peptidylproline (omega=180) = [protein]-peptidylproline (omega=0)</text>
        <dbReference type="Rhea" id="RHEA:16237"/>
        <dbReference type="Rhea" id="RHEA-COMP:10747"/>
        <dbReference type="Rhea" id="RHEA-COMP:10748"/>
        <dbReference type="ChEBI" id="CHEBI:83833"/>
        <dbReference type="ChEBI" id="CHEBI:83834"/>
        <dbReference type="EC" id="5.2.1.8"/>
    </reaction>
</comment>
<keyword evidence="7" id="KW-0732">Signal</keyword>
<evidence type="ECO:0000313" key="10">
    <source>
        <dbReference type="Proteomes" id="UP000199373"/>
    </source>
</evidence>
<dbReference type="PROSITE" id="PS51257">
    <property type="entry name" value="PROKAR_LIPOPROTEIN"/>
    <property type="match status" value="1"/>
</dbReference>
<evidence type="ECO:0000256" key="3">
    <source>
        <dbReference type="ARBA" id="ARBA00023110"/>
    </source>
</evidence>
<dbReference type="Pfam" id="PF01346">
    <property type="entry name" value="FKBP_N"/>
    <property type="match status" value="1"/>
</dbReference>
<dbReference type="InterPro" id="IPR046357">
    <property type="entry name" value="PPIase_dom_sf"/>
</dbReference>
<dbReference type="SUPFAM" id="SSF54534">
    <property type="entry name" value="FKBP-like"/>
    <property type="match status" value="1"/>
</dbReference>
<evidence type="ECO:0000259" key="8">
    <source>
        <dbReference type="PROSITE" id="PS50059"/>
    </source>
</evidence>